<name>A0A0V0XJL8_TRIPS</name>
<gene>
    <name evidence="1" type="ORF">T4E_12344</name>
</gene>
<dbReference type="AlphaFoldDB" id="A0A0V0XJL8"/>
<protein>
    <submittedName>
        <fullName evidence="1">Uncharacterized protein</fullName>
    </submittedName>
</protein>
<dbReference type="Proteomes" id="UP000054815">
    <property type="component" value="Unassembled WGS sequence"/>
</dbReference>
<evidence type="ECO:0000313" key="1">
    <source>
        <dbReference type="EMBL" id="KRX88062.1"/>
    </source>
</evidence>
<accession>A0A0V0XJL8</accession>
<comment type="caution">
    <text evidence="1">The sequence shown here is derived from an EMBL/GenBank/DDBJ whole genome shotgun (WGS) entry which is preliminary data.</text>
</comment>
<sequence>MSVATCRFQFSSVVETERNPDVRDDACALWFMRLCQPFRFWFPQSHYERSKAEF</sequence>
<organism evidence="1 2">
    <name type="scientific">Trichinella pseudospiralis</name>
    <name type="common">Parasitic roundworm</name>
    <dbReference type="NCBI Taxonomy" id="6337"/>
    <lineage>
        <taxon>Eukaryota</taxon>
        <taxon>Metazoa</taxon>
        <taxon>Ecdysozoa</taxon>
        <taxon>Nematoda</taxon>
        <taxon>Enoplea</taxon>
        <taxon>Dorylaimia</taxon>
        <taxon>Trichinellida</taxon>
        <taxon>Trichinellidae</taxon>
        <taxon>Trichinella</taxon>
    </lineage>
</organism>
<proteinExistence type="predicted"/>
<reference evidence="1 2" key="1">
    <citation type="submission" date="2015-01" db="EMBL/GenBank/DDBJ databases">
        <title>Evolution of Trichinella species and genotypes.</title>
        <authorList>
            <person name="Korhonen P.K."/>
            <person name="Edoardo P."/>
            <person name="Giuseppe L.R."/>
            <person name="Gasser R.B."/>
        </authorList>
    </citation>
    <scope>NUCLEOTIDE SEQUENCE [LARGE SCALE GENOMIC DNA]</scope>
    <source>
        <strain evidence="1">ISS141</strain>
    </source>
</reference>
<dbReference type="EMBL" id="JYDU01000252">
    <property type="protein sequence ID" value="KRX88062.1"/>
    <property type="molecule type" value="Genomic_DNA"/>
</dbReference>
<evidence type="ECO:0000313" key="2">
    <source>
        <dbReference type="Proteomes" id="UP000054815"/>
    </source>
</evidence>